<gene>
    <name evidence="2" type="ORF">ASPTUDRAFT_123786</name>
</gene>
<sequence>EGRYRLVHKLGHGGHSTIWLARDLQNSRYVAVKVIIAFPVATQMNLICFAT</sequence>
<dbReference type="GO" id="GO:0005524">
    <property type="term" value="F:ATP binding"/>
    <property type="evidence" value="ECO:0007669"/>
    <property type="project" value="UniProtKB-UniRule"/>
</dbReference>
<dbReference type="AlphaFoldDB" id="A0A1L9N066"/>
<keyword evidence="1" id="KW-0547">Nucleotide-binding</keyword>
<organism evidence="2 3">
    <name type="scientific">Aspergillus tubingensis (strain CBS 134.48)</name>
    <dbReference type="NCBI Taxonomy" id="767770"/>
    <lineage>
        <taxon>Eukaryota</taxon>
        <taxon>Fungi</taxon>
        <taxon>Dikarya</taxon>
        <taxon>Ascomycota</taxon>
        <taxon>Pezizomycotina</taxon>
        <taxon>Eurotiomycetes</taxon>
        <taxon>Eurotiomycetidae</taxon>
        <taxon>Eurotiales</taxon>
        <taxon>Aspergillaceae</taxon>
        <taxon>Aspergillus</taxon>
        <taxon>Aspergillus subgen. Circumdati</taxon>
    </lineage>
</organism>
<dbReference type="Gene3D" id="3.30.200.20">
    <property type="entry name" value="Phosphorylase Kinase, domain 1"/>
    <property type="match status" value="1"/>
</dbReference>
<dbReference type="SUPFAM" id="SSF56112">
    <property type="entry name" value="Protein kinase-like (PK-like)"/>
    <property type="match status" value="1"/>
</dbReference>
<protein>
    <recommendedName>
        <fullName evidence="4">Protein kinase domain-containing protein</fullName>
    </recommendedName>
</protein>
<dbReference type="Proteomes" id="UP000184304">
    <property type="component" value="Unassembled WGS sequence"/>
</dbReference>
<name>A0A1L9N066_ASPTC</name>
<reference evidence="3" key="1">
    <citation type="journal article" date="2017" name="Genome Biol.">
        <title>Comparative genomics reveals high biological diversity and specific adaptations in the industrially and medically important fungal genus Aspergillus.</title>
        <authorList>
            <person name="de Vries R.P."/>
            <person name="Riley R."/>
            <person name="Wiebenga A."/>
            <person name="Aguilar-Osorio G."/>
            <person name="Amillis S."/>
            <person name="Uchima C.A."/>
            <person name="Anderluh G."/>
            <person name="Asadollahi M."/>
            <person name="Askin M."/>
            <person name="Barry K."/>
            <person name="Battaglia E."/>
            <person name="Bayram O."/>
            <person name="Benocci T."/>
            <person name="Braus-Stromeyer S.A."/>
            <person name="Caldana C."/>
            <person name="Canovas D."/>
            <person name="Cerqueira G.C."/>
            <person name="Chen F."/>
            <person name="Chen W."/>
            <person name="Choi C."/>
            <person name="Clum A."/>
            <person name="Dos Santos R.A."/>
            <person name="Damasio A.R."/>
            <person name="Diallinas G."/>
            <person name="Emri T."/>
            <person name="Fekete E."/>
            <person name="Flipphi M."/>
            <person name="Freyberg S."/>
            <person name="Gallo A."/>
            <person name="Gournas C."/>
            <person name="Habgood R."/>
            <person name="Hainaut M."/>
            <person name="Harispe M.L."/>
            <person name="Henrissat B."/>
            <person name="Hilden K.S."/>
            <person name="Hope R."/>
            <person name="Hossain A."/>
            <person name="Karabika E."/>
            <person name="Karaffa L."/>
            <person name="Karanyi Z."/>
            <person name="Krasevec N."/>
            <person name="Kuo A."/>
            <person name="Kusch H."/>
            <person name="LaButti K."/>
            <person name="Lagendijk E.L."/>
            <person name="Lapidus A."/>
            <person name="Levasseur A."/>
            <person name="Lindquist E."/>
            <person name="Lipzen A."/>
            <person name="Logrieco A.F."/>
            <person name="MacCabe A."/>
            <person name="Maekelae M.R."/>
            <person name="Malavazi I."/>
            <person name="Melin P."/>
            <person name="Meyer V."/>
            <person name="Mielnichuk N."/>
            <person name="Miskei M."/>
            <person name="Molnar A.P."/>
            <person name="Mule G."/>
            <person name="Ngan C.Y."/>
            <person name="Orejas M."/>
            <person name="Orosz E."/>
            <person name="Ouedraogo J.P."/>
            <person name="Overkamp K.M."/>
            <person name="Park H.-S."/>
            <person name="Perrone G."/>
            <person name="Piumi F."/>
            <person name="Punt P.J."/>
            <person name="Ram A.F."/>
            <person name="Ramon A."/>
            <person name="Rauscher S."/>
            <person name="Record E."/>
            <person name="Riano-Pachon D.M."/>
            <person name="Robert V."/>
            <person name="Roehrig J."/>
            <person name="Ruller R."/>
            <person name="Salamov A."/>
            <person name="Salih N.S."/>
            <person name="Samson R.A."/>
            <person name="Sandor E."/>
            <person name="Sanguinetti M."/>
            <person name="Schuetze T."/>
            <person name="Sepcic K."/>
            <person name="Shelest E."/>
            <person name="Sherlock G."/>
            <person name="Sophianopoulou V."/>
            <person name="Squina F.M."/>
            <person name="Sun H."/>
            <person name="Susca A."/>
            <person name="Todd R.B."/>
            <person name="Tsang A."/>
            <person name="Unkles S.E."/>
            <person name="van de Wiele N."/>
            <person name="van Rossen-Uffink D."/>
            <person name="Oliveira J.V."/>
            <person name="Vesth T.C."/>
            <person name="Visser J."/>
            <person name="Yu J.-H."/>
            <person name="Zhou M."/>
            <person name="Andersen M.R."/>
            <person name="Archer D.B."/>
            <person name="Baker S.E."/>
            <person name="Benoit I."/>
            <person name="Brakhage A.A."/>
            <person name="Braus G.H."/>
            <person name="Fischer R."/>
            <person name="Frisvad J.C."/>
            <person name="Goldman G.H."/>
            <person name="Houbraken J."/>
            <person name="Oakley B."/>
            <person name="Pocsi I."/>
            <person name="Scazzocchio C."/>
            <person name="Seiboth B."/>
            <person name="vanKuyk P.A."/>
            <person name="Wortman J."/>
            <person name="Dyer P.S."/>
            <person name="Grigoriev I.V."/>
        </authorList>
    </citation>
    <scope>NUCLEOTIDE SEQUENCE [LARGE SCALE GENOMIC DNA]</scope>
    <source>
        <strain evidence="3">CBS 134.48</strain>
    </source>
</reference>
<dbReference type="OrthoDB" id="5979581at2759"/>
<feature type="binding site" evidence="1">
    <location>
        <position position="33"/>
    </location>
    <ligand>
        <name>ATP</name>
        <dbReference type="ChEBI" id="CHEBI:30616"/>
    </ligand>
</feature>
<dbReference type="InterPro" id="IPR011009">
    <property type="entry name" value="Kinase-like_dom_sf"/>
</dbReference>
<keyword evidence="1" id="KW-0067">ATP-binding</keyword>
<evidence type="ECO:0000256" key="1">
    <source>
        <dbReference type="PROSITE-ProRule" id="PRU10141"/>
    </source>
</evidence>
<dbReference type="VEuPathDB" id="FungiDB:ASPTUDRAFT_123786"/>
<evidence type="ECO:0000313" key="2">
    <source>
        <dbReference type="EMBL" id="OJI82640.1"/>
    </source>
</evidence>
<accession>A0A1L9N066</accession>
<proteinExistence type="predicted"/>
<feature type="non-terminal residue" evidence="2">
    <location>
        <position position="1"/>
    </location>
</feature>
<dbReference type="InterPro" id="IPR017441">
    <property type="entry name" value="Protein_kinase_ATP_BS"/>
</dbReference>
<dbReference type="EMBL" id="KV878204">
    <property type="protein sequence ID" value="OJI82640.1"/>
    <property type="molecule type" value="Genomic_DNA"/>
</dbReference>
<keyword evidence="3" id="KW-1185">Reference proteome</keyword>
<evidence type="ECO:0008006" key="4">
    <source>
        <dbReference type="Google" id="ProtNLM"/>
    </source>
</evidence>
<dbReference type="PROSITE" id="PS00107">
    <property type="entry name" value="PROTEIN_KINASE_ATP"/>
    <property type="match status" value="1"/>
</dbReference>
<evidence type="ECO:0000313" key="3">
    <source>
        <dbReference type="Proteomes" id="UP000184304"/>
    </source>
</evidence>